<dbReference type="Proteomes" id="UP001409585">
    <property type="component" value="Unassembled WGS sequence"/>
</dbReference>
<dbReference type="InterPro" id="IPR041424">
    <property type="entry name" value="CinA_KH"/>
</dbReference>
<dbReference type="SUPFAM" id="SSF142433">
    <property type="entry name" value="CinA-like"/>
    <property type="match status" value="1"/>
</dbReference>
<dbReference type="Gene3D" id="3.90.950.20">
    <property type="entry name" value="CinA-like"/>
    <property type="match status" value="1"/>
</dbReference>
<comment type="similarity">
    <text evidence="1">Belongs to the CinA family.</text>
</comment>
<dbReference type="PANTHER" id="PTHR13939">
    <property type="entry name" value="NICOTINAMIDE-NUCLEOTIDE AMIDOHYDROLASE PNCC"/>
    <property type="match status" value="1"/>
</dbReference>
<evidence type="ECO:0000313" key="4">
    <source>
        <dbReference type="Proteomes" id="UP001409585"/>
    </source>
</evidence>
<accession>A0AAV3U4C0</accession>
<evidence type="ECO:0000259" key="2">
    <source>
        <dbReference type="SMART" id="SM00852"/>
    </source>
</evidence>
<dbReference type="SMART" id="SM00852">
    <property type="entry name" value="MoCF_biosynth"/>
    <property type="match status" value="1"/>
</dbReference>
<gene>
    <name evidence="3" type="ORF">GCM10025791_29440</name>
</gene>
<dbReference type="NCBIfam" id="TIGR00177">
    <property type="entry name" value="molyb_syn"/>
    <property type="match status" value="1"/>
</dbReference>
<dbReference type="InterPro" id="IPR036653">
    <property type="entry name" value="CinA-like_C"/>
</dbReference>
<dbReference type="Pfam" id="PF18146">
    <property type="entry name" value="CinA_KH"/>
    <property type="match status" value="1"/>
</dbReference>
<proteinExistence type="inferred from homology"/>
<dbReference type="PANTHER" id="PTHR13939:SF0">
    <property type="entry name" value="NMN AMIDOHYDROLASE-LIKE PROTEIN YFAY"/>
    <property type="match status" value="1"/>
</dbReference>
<dbReference type="EMBL" id="BAABLX010000027">
    <property type="protein sequence ID" value="GAA4947764.1"/>
    <property type="molecule type" value="Genomic_DNA"/>
</dbReference>
<dbReference type="InterPro" id="IPR001453">
    <property type="entry name" value="MoaB/Mog_dom"/>
</dbReference>
<comment type="caution">
    <text evidence="3">The sequence shown here is derived from an EMBL/GenBank/DDBJ whole genome shotgun (WGS) entry which is preliminary data.</text>
</comment>
<dbReference type="InterPro" id="IPR008135">
    <property type="entry name" value="Competence-induced_CinA"/>
</dbReference>
<dbReference type="AlphaFoldDB" id="A0AAV3U4C0"/>
<dbReference type="PIRSF" id="PIRSF006728">
    <property type="entry name" value="CinA"/>
    <property type="match status" value="1"/>
</dbReference>
<dbReference type="Pfam" id="PF00994">
    <property type="entry name" value="MoCF_biosynth"/>
    <property type="match status" value="1"/>
</dbReference>
<dbReference type="InterPro" id="IPR036425">
    <property type="entry name" value="MoaB/Mog-like_dom_sf"/>
</dbReference>
<dbReference type="NCBIfam" id="TIGR00200">
    <property type="entry name" value="cinA_nterm"/>
    <property type="match status" value="1"/>
</dbReference>
<dbReference type="SUPFAM" id="SSF53218">
    <property type="entry name" value="Molybdenum cofactor biosynthesis proteins"/>
    <property type="match status" value="1"/>
</dbReference>
<dbReference type="NCBIfam" id="TIGR00199">
    <property type="entry name" value="PncC_domain"/>
    <property type="match status" value="1"/>
</dbReference>
<dbReference type="Gene3D" id="3.40.980.10">
    <property type="entry name" value="MoaB/Mog-like domain"/>
    <property type="match status" value="1"/>
</dbReference>
<name>A0AAV3U4C0_9ALTE</name>
<evidence type="ECO:0000256" key="1">
    <source>
        <dbReference type="HAMAP-Rule" id="MF_00226"/>
    </source>
</evidence>
<dbReference type="InterPro" id="IPR008136">
    <property type="entry name" value="CinA_C"/>
</dbReference>
<dbReference type="CDD" id="cd00885">
    <property type="entry name" value="cinA"/>
    <property type="match status" value="1"/>
</dbReference>
<keyword evidence="4" id="KW-1185">Reference proteome</keyword>
<feature type="domain" description="MoaB/Mog" evidence="2">
    <location>
        <begin position="4"/>
        <end position="170"/>
    </location>
</feature>
<reference evidence="4" key="1">
    <citation type="journal article" date="2019" name="Int. J. Syst. Evol. Microbiol.">
        <title>The Global Catalogue of Microorganisms (GCM) 10K type strain sequencing project: providing services to taxonomists for standard genome sequencing and annotation.</title>
        <authorList>
            <consortium name="The Broad Institute Genomics Platform"/>
            <consortium name="The Broad Institute Genome Sequencing Center for Infectious Disease"/>
            <person name="Wu L."/>
            <person name="Ma J."/>
        </authorList>
    </citation>
    <scope>NUCLEOTIDE SEQUENCE [LARGE SCALE GENOMIC DNA]</scope>
    <source>
        <strain evidence="4">JCM 19134</strain>
    </source>
</reference>
<organism evidence="3 4">
    <name type="scientific">Halioxenophilus aromaticivorans</name>
    <dbReference type="NCBI Taxonomy" id="1306992"/>
    <lineage>
        <taxon>Bacteria</taxon>
        <taxon>Pseudomonadati</taxon>
        <taxon>Pseudomonadota</taxon>
        <taxon>Gammaproteobacteria</taxon>
        <taxon>Alteromonadales</taxon>
        <taxon>Alteromonadaceae</taxon>
        <taxon>Halioxenophilus</taxon>
    </lineage>
</organism>
<evidence type="ECO:0000313" key="3">
    <source>
        <dbReference type="EMBL" id="GAA4947764.1"/>
    </source>
</evidence>
<dbReference type="Pfam" id="PF02464">
    <property type="entry name" value="CinA"/>
    <property type="match status" value="1"/>
</dbReference>
<dbReference type="RefSeq" id="WP_345423779.1">
    <property type="nucleotide sequence ID" value="NZ_AP031496.1"/>
</dbReference>
<dbReference type="HAMAP" id="MF_00226_B">
    <property type="entry name" value="CinA_B"/>
    <property type="match status" value="1"/>
</dbReference>
<protein>
    <recommendedName>
        <fullName evidence="1">CinA-like protein</fullName>
    </recommendedName>
</protein>
<dbReference type="InterPro" id="IPR050101">
    <property type="entry name" value="CinA"/>
</dbReference>
<sequence length="425" mass="46439">MKIEMICTGEEVLSGQIVDTNAAWFGDVLMQHGIEMQRRITVGDRLQDLIDVFVERSHHADIILVNGGLGPTSDDMSAEAMAKAKGEPLAENKAWREHMEGWYEKNNRPMHASNLKQAMLPQSAVMVHNPVGTACGFRVELNGAWLFFTPGVPREFKTMVYEQFLPFVHELFPQAQATKLIKWLTFGAGESALAHELDALCVPADITVGYRTSLPHVEIKLLARGEQAIAALPEFTQQVKQAIGHYVVSQRFSTLAQEVHALLTERDTTTTLSLAESCTGGMVASRLIDFPGSSQYLAQGIVAYNNTAKMDLLGVKPTTLQQYGAVSLQCVSEMAEGARSRLDTDFGLAISGIAGPDGGTEDKPVGTVALALVSRTQTWSQVVKAPLRGRTQIRQVSCAVALDMLRRALLGENPIADYGFIERLN</sequence>